<evidence type="ECO:0000313" key="2">
    <source>
        <dbReference type="EMBL" id="KAF2726804.1"/>
    </source>
</evidence>
<dbReference type="Gene3D" id="1.10.3210.10">
    <property type="entry name" value="Hypothetical protein af1432"/>
    <property type="match status" value="1"/>
</dbReference>
<dbReference type="Proteomes" id="UP000799444">
    <property type="component" value="Unassembled WGS sequence"/>
</dbReference>
<accession>A0A9P4QI02</accession>
<sequence>MSSDSPFPKLPKSGISLPDTPLVRDALEHIKKFTSPTTVNHCIRSAYFAVLLSRQISRSSTDPLDVELVVFSTIMHDLGWATDKTLLSKDKRFEVDGADMARNYLEKDKLAEGWNKHRIQLMWDAIALHATPSFALHKEPEVLLAHIGIMADFWGPNFPGFPITIEENQEIVEAFPRLGFKEQFLDIMCGLCALKPETTYDNFVGDYGVEYGLDGKGTGKEEFTRKRTALSSPHIFYPAIGAYEQKEG</sequence>
<gene>
    <name evidence="2" type="ORF">EJ04DRAFT_570940</name>
</gene>
<dbReference type="InterPro" id="IPR003607">
    <property type="entry name" value="HD/PDEase_dom"/>
</dbReference>
<dbReference type="PANTHER" id="PTHR35569">
    <property type="entry name" value="CYANAMIDE HYDRATASE DDI2-RELATED"/>
    <property type="match status" value="1"/>
</dbReference>
<dbReference type="SUPFAM" id="SSF109604">
    <property type="entry name" value="HD-domain/PDEase-like"/>
    <property type="match status" value="1"/>
</dbReference>
<dbReference type="OrthoDB" id="2378324at2759"/>
<comment type="caution">
    <text evidence="2">The sequence shown here is derived from an EMBL/GenBank/DDBJ whole genome shotgun (WGS) entry which is preliminary data.</text>
</comment>
<protein>
    <submittedName>
        <fullName evidence="2">Metal dependent phosphohydrolase</fullName>
    </submittedName>
</protein>
<organism evidence="2 3">
    <name type="scientific">Polyplosphaeria fusca</name>
    <dbReference type="NCBI Taxonomy" id="682080"/>
    <lineage>
        <taxon>Eukaryota</taxon>
        <taxon>Fungi</taxon>
        <taxon>Dikarya</taxon>
        <taxon>Ascomycota</taxon>
        <taxon>Pezizomycotina</taxon>
        <taxon>Dothideomycetes</taxon>
        <taxon>Pleosporomycetidae</taxon>
        <taxon>Pleosporales</taxon>
        <taxon>Tetraplosphaeriaceae</taxon>
        <taxon>Polyplosphaeria</taxon>
    </lineage>
</organism>
<reference evidence="2" key="1">
    <citation type="journal article" date="2020" name="Stud. Mycol.">
        <title>101 Dothideomycetes genomes: a test case for predicting lifestyles and emergence of pathogens.</title>
        <authorList>
            <person name="Haridas S."/>
            <person name="Albert R."/>
            <person name="Binder M."/>
            <person name="Bloem J."/>
            <person name="Labutti K."/>
            <person name="Salamov A."/>
            <person name="Andreopoulos B."/>
            <person name="Baker S."/>
            <person name="Barry K."/>
            <person name="Bills G."/>
            <person name="Bluhm B."/>
            <person name="Cannon C."/>
            <person name="Castanera R."/>
            <person name="Culley D."/>
            <person name="Daum C."/>
            <person name="Ezra D."/>
            <person name="Gonzalez J."/>
            <person name="Henrissat B."/>
            <person name="Kuo A."/>
            <person name="Liang C."/>
            <person name="Lipzen A."/>
            <person name="Lutzoni F."/>
            <person name="Magnuson J."/>
            <person name="Mondo S."/>
            <person name="Nolan M."/>
            <person name="Ohm R."/>
            <person name="Pangilinan J."/>
            <person name="Park H.-J."/>
            <person name="Ramirez L."/>
            <person name="Alfaro M."/>
            <person name="Sun H."/>
            <person name="Tritt A."/>
            <person name="Yoshinaga Y."/>
            <person name="Zwiers L.-H."/>
            <person name="Turgeon B."/>
            <person name="Goodwin S."/>
            <person name="Spatafora J."/>
            <person name="Crous P."/>
            <person name="Grigoriev I."/>
        </authorList>
    </citation>
    <scope>NUCLEOTIDE SEQUENCE</scope>
    <source>
        <strain evidence="2">CBS 125425</strain>
    </source>
</reference>
<name>A0A9P4QI02_9PLEO</name>
<dbReference type="EMBL" id="ML996388">
    <property type="protein sequence ID" value="KAF2726804.1"/>
    <property type="molecule type" value="Genomic_DNA"/>
</dbReference>
<evidence type="ECO:0000313" key="3">
    <source>
        <dbReference type="Proteomes" id="UP000799444"/>
    </source>
</evidence>
<proteinExistence type="predicted"/>
<dbReference type="PANTHER" id="PTHR35569:SF1">
    <property type="entry name" value="CYANAMIDE HYDRATASE DDI2-RELATED"/>
    <property type="match status" value="1"/>
</dbReference>
<evidence type="ECO:0000259" key="1">
    <source>
        <dbReference type="Pfam" id="PF01966"/>
    </source>
</evidence>
<dbReference type="AlphaFoldDB" id="A0A9P4QI02"/>
<dbReference type="InterPro" id="IPR006674">
    <property type="entry name" value="HD_domain"/>
</dbReference>
<dbReference type="Pfam" id="PF01966">
    <property type="entry name" value="HD"/>
    <property type="match status" value="1"/>
</dbReference>
<feature type="domain" description="HD" evidence="1">
    <location>
        <begin position="39"/>
        <end position="140"/>
    </location>
</feature>
<dbReference type="CDD" id="cd00077">
    <property type="entry name" value="HDc"/>
    <property type="match status" value="1"/>
</dbReference>
<keyword evidence="3" id="KW-1185">Reference proteome</keyword>